<evidence type="ECO:0000256" key="6">
    <source>
        <dbReference type="ARBA" id="ARBA00022967"/>
    </source>
</evidence>
<dbReference type="InterPro" id="IPR006544">
    <property type="entry name" value="P-type_TPase_V"/>
</dbReference>
<dbReference type="GO" id="GO:0015662">
    <property type="term" value="F:P-type ion transporter activity"/>
    <property type="evidence" value="ECO:0007669"/>
    <property type="project" value="TreeGrafter"/>
</dbReference>
<keyword evidence="4" id="KW-0067">ATP-binding</keyword>
<dbReference type="AlphaFoldDB" id="L8HCA3"/>
<dbReference type="OrthoDB" id="48943at2759"/>
<protein>
    <submittedName>
        <fullName evidence="8">Uncharacterized protein</fullName>
    </submittedName>
</protein>
<dbReference type="GO" id="GO:0019829">
    <property type="term" value="F:ATPase-coupled monoatomic cation transmembrane transporter activity"/>
    <property type="evidence" value="ECO:0007669"/>
    <property type="project" value="TreeGrafter"/>
</dbReference>
<dbReference type="STRING" id="1257118.L8HCA3"/>
<evidence type="ECO:0000256" key="5">
    <source>
        <dbReference type="ARBA" id="ARBA00022842"/>
    </source>
</evidence>
<keyword evidence="6" id="KW-1278">Translocase</keyword>
<dbReference type="GO" id="GO:0005789">
    <property type="term" value="C:endoplasmic reticulum membrane"/>
    <property type="evidence" value="ECO:0007669"/>
    <property type="project" value="TreeGrafter"/>
</dbReference>
<name>L8HCA3_ACACF</name>
<dbReference type="PANTHER" id="PTHR45630:SF7">
    <property type="entry name" value="ENDOPLASMIC RETICULUM TRANSMEMBRANE HELIX TRANSLOCASE"/>
    <property type="match status" value="1"/>
</dbReference>
<keyword evidence="3" id="KW-0547">Nucleotide-binding</keyword>
<dbReference type="Proteomes" id="UP000011083">
    <property type="component" value="Unassembled WGS sequence"/>
</dbReference>
<evidence type="ECO:0000256" key="7">
    <source>
        <dbReference type="SAM" id="Phobius"/>
    </source>
</evidence>
<dbReference type="VEuPathDB" id="AmoebaDB:ACA1_396100"/>
<dbReference type="EMBL" id="KB007869">
    <property type="protein sequence ID" value="ELR22825.1"/>
    <property type="molecule type" value="Genomic_DNA"/>
</dbReference>
<organism evidence="8 9">
    <name type="scientific">Acanthamoeba castellanii (strain ATCC 30010 / Neff)</name>
    <dbReference type="NCBI Taxonomy" id="1257118"/>
    <lineage>
        <taxon>Eukaryota</taxon>
        <taxon>Amoebozoa</taxon>
        <taxon>Discosea</taxon>
        <taxon>Longamoebia</taxon>
        <taxon>Centramoebida</taxon>
        <taxon>Acanthamoebidae</taxon>
        <taxon>Acanthamoeba</taxon>
    </lineage>
</organism>
<keyword evidence="5" id="KW-0460">Magnesium</keyword>
<keyword evidence="2" id="KW-0479">Metal-binding</keyword>
<sequence>MTAPLAGVEGFDLCVSGDGLTHLQNACRRLAAVTVWARVSPQQKEYVLAGLKASGHIAAGREHLRAGRRGFAVHYYALTQVLDLAHAAQGLENRASLDAQFTPNMVNTAVFLITSAMQVATFTINHRFKWTMVGYVVGDFVIAFVWDRVCLLVFRRA</sequence>
<evidence type="ECO:0000256" key="1">
    <source>
        <dbReference type="ARBA" id="ARBA00004141"/>
    </source>
</evidence>
<reference evidence="8 9" key="1">
    <citation type="journal article" date="2013" name="Genome Biol.">
        <title>Genome of Acanthamoeba castellanii highlights extensive lateral gene transfer and early evolution of tyrosine kinase signaling.</title>
        <authorList>
            <person name="Clarke M."/>
            <person name="Lohan A.J."/>
            <person name="Liu B."/>
            <person name="Lagkouvardos I."/>
            <person name="Roy S."/>
            <person name="Zafar N."/>
            <person name="Bertelli C."/>
            <person name="Schilde C."/>
            <person name="Kianianmomeni A."/>
            <person name="Burglin T.R."/>
            <person name="Frech C."/>
            <person name="Turcotte B."/>
            <person name="Kopec K.O."/>
            <person name="Synnott J.M."/>
            <person name="Choo C."/>
            <person name="Paponov I."/>
            <person name="Finkler A."/>
            <person name="Soon Heng Tan C."/>
            <person name="Hutchins A.P."/>
            <person name="Weinmeier T."/>
            <person name="Rattei T."/>
            <person name="Chu J.S."/>
            <person name="Gimenez G."/>
            <person name="Irimia M."/>
            <person name="Rigden D.J."/>
            <person name="Fitzpatrick D.A."/>
            <person name="Lorenzo-Morales J."/>
            <person name="Bateman A."/>
            <person name="Chiu C.H."/>
            <person name="Tang P."/>
            <person name="Hegemann P."/>
            <person name="Fromm H."/>
            <person name="Raoult D."/>
            <person name="Greub G."/>
            <person name="Miranda-Saavedra D."/>
            <person name="Chen N."/>
            <person name="Nash P."/>
            <person name="Ginger M.L."/>
            <person name="Horn M."/>
            <person name="Schaap P."/>
            <person name="Caler L."/>
            <person name="Loftus B."/>
        </authorList>
    </citation>
    <scope>NUCLEOTIDE SEQUENCE [LARGE SCALE GENOMIC DNA]</scope>
    <source>
        <strain evidence="8 9">Neff</strain>
    </source>
</reference>
<evidence type="ECO:0000256" key="4">
    <source>
        <dbReference type="ARBA" id="ARBA00022840"/>
    </source>
</evidence>
<dbReference type="KEGG" id="acan:ACA1_396100"/>
<evidence type="ECO:0000256" key="3">
    <source>
        <dbReference type="ARBA" id="ARBA00022741"/>
    </source>
</evidence>
<keyword evidence="9" id="KW-1185">Reference proteome</keyword>
<evidence type="ECO:0000256" key="2">
    <source>
        <dbReference type="ARBA" id="ARBA00022723"/>
    </source>
</evidence>
<evidence type="ECO:0000313" key="9">
    <source>
        <dbReference type="Proteomes" id="UP000011083"/>
    </source>
</evidence>
<keyword evidence="7" id="KW-0472">Membrane</keyword>
<evidence type="ECO:0000313" key="8">
    <source>
        <dbReference type="EMBL" id="ELR22825.1"/>
    </source>
</evidence>
<feature type="transmembrane region" description="Helical" evidence="7">
    <location>
        <begin position="130"/>
        <end position="154"/>
    </location>
</feature>
<gene>
    <name evidence="8" type="ORF">ACA1_396100</name>
</gene>
<accession>L8HCA3</accession>
<keyword evidence="7" id="KW-1133">Transmembrane helix</keyword>
<dbReference type="GO" id="GO:0006874">
    <property type="term" value="P:intracellular calcium ion homeostasis"/>
    <property type="evidence" value="ECO:0007669"/>
    <property type="project" value="TreeGrafter"/>
</dbReference>
<dbReference type="GO" id="GO:0005524">
    <property type="term" value="F:ATP binding"/>
    <property type="evidence" value="ECO:0007669"/>
    <property type="project" value="UniProtKB-KW"/>
</dbReference>
<dbReference type="GeneID" id="14923784"/>
<comment type="subcellular location">
    <subcellularLocation>
        <location evidence="1">Membrane</location>
        <topology evidence="1">Multi-pass membrane protein</topology>
    </subcellularLocation>
</comment>
<dbReference type="PANTHER" id="PTHR45630">
    <property type="entry name" value="CATION-TRANSPORTING ATPASE-RELATED"/>
    <property type="match status" value="1"/>
</dbReference>
<dbReference type="RefSeq" id="XP_004351602.1">
    <property type="nucleotide sequence ID" value="XM_004351550.1"/>
</dbReference>
<keyword evidence="7" id="KW-0812">Transmembrane</keyword>
<dbReference type="GO" id="GO:0046872">
    <property type="term" value="F:metal ion binding"/>
    <property type="evidence" value="ECO:0007669"/>
    <property type="project" value="UniProtKB-KW"/>
</dbReference>
<proteinExistence type="predicted"/>